<proteinExistence type="predicted"/>
<keyword evidence="1" id="KW-0732">Signal</keyword>
<dbReference type="RefSeq" id="XP_002501525.1">
    <property type="nucleotide sequence ID" value="XM_002501479.1"/>
</dbReference>
<evidence type="ECO:0000313" key="3">
    <source>
        <dbReference type="Proteomes" id="UP000002009"/>
    </source>
</evidence>
<protein>
    <submittedName>
        <fullName evidence="2">Uncharacterized protein</fullName>
    </submittedName>
</protein>
<feature type="chain" id="PRO_5002908943" evidence="1">
    <location>
        <begin position="21"/>
        <end position="250"/>
    </location>
</feature>
<dbReference type="GeneID" id="8243210"/>
<keyword evidence="3" id="KW-1185">Reference proteome</keyword>
<name>C1E4V0_MICCC</name>
<dbReference type="InParanoid" id="C1E4V0"/>
<evidence type="ECO:0000256" key="1">
    <source>
        <dbReference type="SAM" id="SignalP"/>
    </source>
</evidence>
<reference evidence="2 3" key="1">
    <citation type="journal article" date="2009" name="Science">
        <title>Green evolution and dynamic adaptations revealed by genomes of the marine picoeukaryotes Micromonas.</title>
        <authorList>
            <person name="Worden A.Z."/>
            <person name="Lee J.H."/>
            <person name="Mock T."/>
            <person name="Rouze P."/>
            <person name="Simmons M.P."/>
            <person name="Aerts A.L."/>
            <person name="Allen A.E."/>
            <person name="Cuvelier M.L."/>
            <person name="Derelle E."/>
            <person name="Everett M.V."/>
            <person name="Foulon E."/>
            <person name="Grimwood J."/>
            <person name="Gundlach H."/>
            <person name="Henrissat B."/>
            <person name="Napoli C."/>
            <person name="McDonald S.M."/>
            <person name="Parker M.S."/>
            <person name="Rombauts S."/>
            <person name="Salamov A."/>
            <person name="Von Dassow P."/>
            <person name="Badger J.H."/>
            <person name="Coutinho P.M."/>
            <person name="Demir E."/>
            <person name="Dubchak I."/>
            <person name="Gentemann C."/>
            <person name="Eikrem W."/>
            <person name="Gready J.E."/>
            <person name="John U."/>
            <person name="Lanier W."/>
            <person name="Lindquist E.A."/>
            <person name="Lucas S."/>
            <person name="Mayer K.F."/>
            <person name="Moreau H."/>
            <person name="Not F."/>
            <person name="Otillar R."/>
            <person name="Panaud O."/>
            <person name="Pangilinan J."/>
            <person name="Paulsen I."/>
            <person name="Piegu B."/>
            <person name="Poliakov A."/>
            <person name="Robbens S."/>
            <person name="Schmutz J."/>
            <person name="Toulza E."/>
            <person name="Wyss T."/>
            <person name="Zelensky A."/>
            <person name="Zhou K."/>
            <person name="Armbrust E.V."/>
            <person name="Bhattacharya D."/>
            <person name="Goodenough U.W."/>
            <person name="Van de Peer Y."/>
            <person name="Grigoriev I.V."/>
        </authorList>
    </citation>
    <scope>NUCLEOTIDE SEQUENCE [LARGE SCALE GENOMIC DNA]</scope>
    <source>
        <strain evidence="3">RCC299 / NOUM17</strain>
    </source>
</reference>
<dbReference type="Proteomes" id="UP000002009">
    <property type="component" value="Chromosome 4"/>
</dbReference>
<dbReference type="KEGG" id="mis:MICPUN_58165"/>
<sequence length="250" mass="26342">MSRYALTISLFAIFACTASAANWKTTEEICDAYGSYNCVFATADDSGSVTVHYQPKAGCEALDGCYYTNNKCYSNSTHETTWGNMASHFIAVAGNSSVHDECKTKTTEATCPSGTCFWDGTDSTCNGSFDSWVAHGTSANAPEAMMGYLKVSLTSSRTCSPLNTNSTCNANKVCMWAKTISYPSGYCYLTEEAAIGFMASACPTEAGYGASVMNITLAEAQAIVAVSQAGDVTRGALLFAAFTALLVLGV</sequence>
<dbReference type="EMBL" id="CP001325">
    <property type="protein sequence ID" value="ACO62783.1"/>
    <property type="molecule type" value="Genomic_DNA"/>
</dbReference>
<dbReference type="PROSITE" id="PS51257">
    <property type="entry name" value="PROKAR_LIPOPROTEIN"/>
    <property type="match status" value="1"/>
</dbReference>
<dbReference type="AlphaFoldDB" id="C1E4V0"/>
<organism evidence="2 3">
    <name type="scientific">Micromonas commoda (strain RCC299 / NOUM17 / CCMP2709)</name>
    <name type="common">Picoplanktonic green alga</name>
    <dbReference type="NCBI Taxonomy" id="296587"/>
    <lineage>
        <taxon>Eukaryota</taxon>
        <taxon>Viridiplantae</taxon>
        <taxon>Chlorophyta</taxon>
        <taxon>Mamiellophyceae</taxon>
        <taxon>Mamiellales</taxon>
        <taxon>Mamiellaceae</taxon>
        <taxon>Micromonas</taxon>
    </lineage>
</organism>
<gene>
    <name evidence="2" type="ORF">MICPUN_58165</name>
</gene>
<feature type="signal peptide" evidence="1">
    <location>
        <begin position="1"/>
        <end position="20"/>
    </location>
</feature>
<accession>C1E4V0</accession>
<evidence type="ECO:0000313" key="2">
    <source>
        <dbReference type="EMBL" id="ACO62783.1"/>
    </source>
</evidence>